<dbReference type="AlphaFoldDB" id="A0A8T9Q6F5"/>
<dbReference type="Pfam" id="PF18962">
    <property type="entry name" value="Por_Secre_tail"/>
    <property type="match status" value="1"/>
</dbReference>
<sequence>MKLFTILRYLPALLLVVLVKPVCAQVPEWKSVIGMQPGQSSACFVDVQATATDTNGNIYLAGQALGPVTFGTIALTSGGVGSMFVAKWNTSTKSFIWVKQAGGPDSRATAIAVSGSDVYVAGSFTFDVAMGGILLQNAGSTSTTGPRYSDGFVAKLTDAGSSASFTWALSVGANLSEEINALAVSNRNVYIGGQFSSTSLTIGSTQLDKAGSGSDVFVAKIADAGSTGSFSWAQRAGGQRNETLAGLAVSGSNVYITGDVASTTATFGSSTLTVPANGSQEVYVAKLVDTGSTGSFVWAQQSGGTNVPFFKRATALALQGSSVYVTGFFQGTANFGGTTLLSTGGGDIYVAKLTDTNTAGSFVWAQQAGGSGQDFAQALTANASGIYVAGLFRSATAVFGNTTLTNTDASGSSGDIFVSKLTEQGTTASFNWAQKAGGSSARDDEATSLILDGSNLYVAGGVIQSATFGTQTLPGSVDAEVGFLALLTESTSLATNTMSPLESVAVYPNPARTAATVRLPAVPSATEARLTLTNSLGTIVYSQRVGLTGTSTSIKLPLQGLSTGLYHLQLQAGSYYIQRSLAVQ</sequence>
<dbReference type="EMBL" id="CP095046">
    <property type="protein sequence ID" value="UOQ72695.1"/>
    <property type="molecule type" value="Genomic_DNA"/>
</dbReference>
<dbReference type="RefSeq" id="WP_244676053.1">
    <property type="nucleotide sequence ID" value="NZ_CP095046.1"/>
</dbReference>
<organism evidence="2 3">
    <name type="scientific">Hymenobacter cellulosilyticus</name>
    <dbReference type="NCBI Taxonomy" id="2932248"/>
    <lineage>
        <taxon>Bacteria</taxon>
        <taxon>Pseudomonadati</taxon>
        <taxon>Bacteroidota</taxon>
        <taxon>Cytophagia</taxon>
        <taxon>Cytophagales</taxon>
        <taxon>Hymenobacteraceae</taxon>
        <taxon>Hymenobacter</taxon>
    </lineage>
</organism>
<dbReference type="InterPro" id="IPR026444">
    <property type="entry name" value="Secre_tail"/>
</dbReference>
<proteinExistence type="predicted"/>
<dbReference type="NCBIfam" id="TIGR04183">
    <property type="entry name" value="Por_Secre_tail"/>
    <property type="match status" value="1"/>
</dbReference>
<evidence type="ECO:0000313" key="2">
    <source>
        <dbReference type="EMBL" id="UOQ72695.1"/>
    </source>
</evidence>
<evidence type="ECO:0000313" key="3">
    <source>
        <dbReference type="Proteomes" id="UP000831796"/>
    </source>
</evidence>
<dbReference type="KEGG" id="hcu:MUN79_01485"/>
<gene>
    <name evidence="2" type="ORF">MUN79_01485</name>
</gene>
<keyword evidence="3" id="KW-1185">Reference proteome</keyword>
<reference evidence="2" key="1">
    <citation type="submission" date="2022-04" db="EMBL/GenBank/DDBJ databases">
        <title>Hymenobacter sp. isolated from the air.</title>
        <authorList>
            <person name="Won M."/>
            <person name="Lee C.-M."/>
            <person name="Woen H.-Y."/>
            <person name="Kwon S.-W."/>
        </authorList>
    </citation>
    <scope>NUCLEOTIDE SEQUENCE</scope>
    <source>
        <strain evidence="2">5116S-3</strain>
    </source>
</reference>
<feature type="domain" description="Secretion system C-terminal sorting" evidence="1">
    <location>
        <begin position="506"/>
        <end position="577"/>
    </location>
</feature>
<evidence type="ECO:0000259" key="1">
    <source>
        <dbReference type="Pfam" id="PF18962"/>
    </source>
</evidence>
<protein>
    <submittedName>
        <fullName evidence="2">T9SS type A sorting domain-containing protein</fullName>
    </submittedName>
</protein>
<dbReference type="Proteomes" id="UP000831796">
    <property type="component" value="Chromosome"/>
</dbReference>
<accession>A0A8T9Q6F5</accession>
<name>A0A8T9Q6F5_9BACT</name>